<dbReference type="Proteomes" id="UP001219525">
    <property type="component" value="Unassembled WGS sequence"/>
</dbReference>
<keyword evidence="3" id="KW-1185">Reference proteome</keyword>
<evidence type="ECO:0000313" key="2">
    <source>
        <dbReference type="EMBL" id="KAJ7192238.1"/>
    </source>
</evidence>
<dbReference type="Gene3D" id="3.40.50.720">
    <property type="entry name" value="NAD(P)-binding Rossmann-like Domain"/>
    <property type="match status" value="1"/>
</dbReference>
<feature type="region of interest" description="Disordered" evidence="1">
    <location>
        <begin position="91"/>
        <end position="130"/>
    </location>
</feature>
<name>A0AAD6UPZ3_9AGAR</name>
<sequence>MAEDRHAVSGYPFFLDGGAVFWSKRTEIVSLSTAQSEYSNTLEQRMPRLKNGLIPGPTRIYFHWSAPGPPQKPLLLPPEIARRLFNSKTQRTRYQGHEPAITGASASPRAVTARTSKSADGSNNGSDASTRILLSPEVKVHAAEVENEGLRAEVARLRQQVGKTAHVHALAVNHALYNVTGMVIQLVNLDGLKVIASAGSEEKVQFMNIEIYRRTDVTFNYNTTEREVLAREVLAREAVLELGSADIDCQMSDLT</sequence>
<accession>A0AAD6UPZ3</accession>
<feature type="compositionally biased region" description="Polar residues" evidence="1">
    <location>
        <begin position="113"/>
        <end position="129"/>
    </location>
</feature>
<evidence type="ECO:0000256" key="1">
    <source>
        <dbReference type="SAM" id="MobiDB-lite"/>
    </source>
</evidence>
<comment type="caution">
    <text evidence="2">The sequence shown here is derived from an EMBL/GenBank/DDBJ whole genome shotgun (WGS) entry which is preliminary data.</text>
</comment>
<dbReference type="EMBL" id="JARJCW010000122">
    <property type="protein sequence ID" value="KAJ7192238.1"/>
    <property type="molecule type" value="Genomic_DNA"/>
</dbReference>
<evidence type="ECO:0000313" key="3">
    <source>
        <dbReference type="Proteomes" id="UP001219525"/>
    </source>
</evidence>
<reference evidence="2" key="1">
    <citation type="submission" date="2023-03" db="EMBL/GenBank/DDBJ databases">
        <title>Massive genome expansion in bonnet fungi (Mycena s.s.) driven by repeated elements and novel gene families across ecological guilds.</title>
        <authorList>
            <consortium name="Lawrence Berkeley National Laboratory"/>
            <person name="Harder C.B."/>
            <person name="Miyauchi S."/>
            <person name="Viragh M."/>
            <person name="Kuo A."/>
            <person name="Thoen E."/>
            <person name="Andreopoulos B."/>
            <person name="Lu D."/>
            <person name="Skrede I."/>
            <person name="Drula E."/>
            <person name="Henrissat B."/>
            <person name="Morin E."/>
            <person name="Kohler A."/>
            <person name="Barry K."/>
            <person name="LaButti K."/>
            <person name="Morin E."/>
            <person name="Salamov A."/>
            <person name="Lipzen A."/>
            <person name="Mereny Z."/>
            <person name="Hegedus B."/>
            <person name="Baldrian P."/>
            <person name="Stursova M."/>
            <person name="Weitz H."/>
            <person name="Taylor A."/>
            <person name="Grigoriev I.V."/>
            <person name="Nagy L.G."/>
            <person name="Martin F."/>
            <person name="Kauserud H."/>
        </authorList>
    </citation>
    <scope>NUCLEOTIDE SEQUENCE</scope>
    <source>
        <strain evidence="2">9144</strain>
    </source>
</reference>
<dbReference type="AlphaFoldDB" id="A0AAD6UPZ3"/>
<proteinExistence type="predicted"/>
<organism evidence="2 3">
    <name type="scientific">Mycena pura</name>
    <dbReference type="NCBI Taxonomy" id="153505"/>
    <lineage>
        <taxon>Eukaryota</taxon>
        <taxon>Fungi</taxon>
        <taxon>Dikarya</taxon>
        <taxon>Basidiomycota</taxon>
        <taxon>Agaricomycotina</taxon>
        <taxon>Agaricomycetes</taxon>
        <taxon>Agaricomycetidae</taxon>
        <taxon>Agaricales</taxon>
        <taxon>Marasmiineae</taxon>
        <taxon>Mycenaceae</taxon>
        <taxon>Mycena</taxon>
    </lineage>
</organism>
<protein>
    <submittedName>
        <fullName evidence="2">Uncharacterized protein</fullName>
    </submittedName>
</protein>
<gene>
    <name evidence="2" type="ORF">GGX14DRAFT_596032</name>
</gene>